<accession>A0A2S3ZB48</accession>
<name>A0A2S3ZB48_9MICO</name>
<proteinExistence type="predicted"/>
<dbReference type="EMBL" id="PPXF01000053">
    <property type="protein sequence ID" value="POH62784.1"/>
    <property type="molecule type" value="Genomic_DNA"/>
</dbReference>
<organism evidence="1 2">
    <name type="scientific">Cryobacterium zongtaii</name>
    <dbReference type="NCBI Taxonomy" id="1259217"/>
    <lineage>
        <taxon>Bacteria</taxon>
        <taxon>Bacillati</taxon>
        <taxon>Actinomycetota</taxon>
        <taxon>Actinomycetes</taxon>
        <taxon>Micrococcales</taxon>
        <taxon>Microbacteriaceae</taxon>
        <taxon>Cryobacterium</taxon>
    </lineage>
</organism>
<dbReference type="InterPro" id="IPR029058">
    <property type="entry name" value="AB_hydrolase_fold"/>
</dbReference>
<dbReference type="AlphaFoldDB" id="A0A2S3ZB48"/>
<dbReference type="SUPFAM" id="SSF53474">
    <property type="entry name" value="alpha/beta-Hydrolases"/>
    <property type="match status" value="1"/>
</dbReference>
<gene>
    <name evidence="1" type="ORF">C3B59_11255</name>
</gene>
<evidence type="ECO:0008006" key="3">
    <source>
        <dbReference type="Google" id="ProtNLM"/>
    </source>
</evidence>
<comment type="caution">
    <text evidence="1">The sequence shown here is derived from an EMBL/GenBank/DDBJ whole genome shotgun (WGS) entry which is preliminary data.</text>
</comment>
<protein>
    <recommendedName>
        <fullName evidence="3">Alpha/beta hydrolase</fullName>
    </recommendedName>
</protein>
<dbReference type="Proteomes" id="UP000237104">
    <property type="component" value="Unassembled WGS sequence"/>
</dbReference>
<reference evidence="1 2" key="1">
    <citation type="submission" date="2018-01" db="EMBL/GenBank/DDBJ databases">
        <title>Cryobacterium sp. nov., from glaciers in China.</title>
        <authorList>
            <person name="Liu Q."/>
            <person name="Xin Y.-H."/>
        </authorList>
    </citation>
    <scope>NUCLEOTIDE SEQUENCE [LARGE SCALE GENOMIC DNA]</scope>
    <source>
        <strain evidence="1 2">TMB1-8</strain>
    </source>
</reference>
<evidence type="ECO:0000313" key="1">
    <source>
        <dbReference type="EMBL" id="POH62784.1"/>
    </source>
</evidence>
<evidence type="ECO:0000313" key="2">
    <source>
        <dbReference type="Proteomes" id="UP000237104"/>
    </source>
</evidence>
<sequence length="159" mass="17372">MLYWPILALAEVGWDVWSIDWHADVDDAARQNMQGFVESALATSERVLPAPPKLVVAKSLGAYALPHFAQQDVRAVWLTPILTDPVVADALARVNPGRHLAIGGTADPSWRPDLIGTTSARLVEVEAANHSLVLKSKPWRDSAESQLAIIDQIVTHLRS</sequence>
<dbReference type="Gene3D" id="3.40.50.1820">
    <property type="entry name" value="alpha/beta hydrolase"/>
    <property type="match status" value="1"/>
</dbReference>